<dbReference type="Gene3D" id="1.10.238.160">
    <property type="match status" value="1"/>
</dbReference>
<name>A0ABX0R4T0_9GAMM</name>
<gene>
    <name evidence="1" type="ORF">F3J38_18990</name>
</gene>
<dbReference type="InterPro" id="IPR010260">
    <property type="entry name" value="AlpA"/>
</dbReference>
<sequence length="73" mass="8408">MNKAQINQFNDRIVREDECKHLTGLSRTTRFMLEKEGKFPSRRKIGGNRVGWLLSEISEWQQNSPKVSSSNAA</sequence>
<dbReference type="Pfam" id="PF05930">
    <property type="entry name" value="Phage_AlpA"/>
    <property type="match status" value="1"/>
</dbReference>
<protein>
    <submittedName>
        <fullName evidence="1">AlpA family phage regulatory protein</fullName>
    </submittedName>
</protein>
<dbReference type="Proteomes" id="UP000780690">
    <property type="component" value="Unassembled WGS sequence"/>
</dbReference>
<evidence type="ECO:0000313" key="2">
    <source>
        <dbReference type="Proteomes" id="UP000780690"/>
    </source>
</evidence>
<evidence type="ECO:0000313" key="1">
    <source>
        <dbReference type="EMBL" id="NIF02122.1"/>
    </source>
</evidence>
<organism evidence="1 2">
    <name type="scientific">Candidatus Pantoea formicae</name>
    <dbReference type="NCBI Taxonomy" id="2608355"/>
    <lineage>
        <taxon>Bacteria</taxon>
        <taxon>Pseudomonadati</taxon>
        <taxon>Pseudomonadota</taxon>
        <taxon>Gammaproteobacteria</taxon>
        <taxon>Enterobacterales</taxon>
        <taxon>Erwiniaceae</taxon>
        <taxon>Pantoea</taxon>
    </lineage>
</organism>
<proteinExistence type="predicted"/>
<keyword evidence="2" id="KW-1185">Reference proteome</keyword>
<dbReference type="RefSeq" id="WP_167140912.1">
    <property type="nucleotide sequence ID" value="NZ_VWXD01000006.1"/>
</dbReference>
<comment type="caution">
    <text evidence="1">The sequence shown here is derived from an EMBL/GenBank/DDBJ whole genome shotgun (WGS) entry which is preliminary data.</text>
</comment>
<dbReference type="EMBL" id="VWXD01000006">
    <property type="protein sequence ID" value="NIF02122.1"/>
    <property type="molecule type" value="Genomic_DNA"/>
</dbReference>
<accession>A0ABX0R4T0</accession>
<reference evidence="1 2" key="1">
    <citation type="journal article" date="2019" name="bioRxiv">
        <title>Bacteria contribute to plant secondary compound degradation in a generalist herbivore system.</title>
        <authorList>
            <person name="Francoeur C.B."/>
            <person name="Khadempour L."/>
            <person name="Moreira-Soto R.D."/>
            <person name="Gotting K."/>
            <person name="Book A.J."/>
            <person name="Pinto-Tomas A.A."/>
            <person name="Keefover-Ring K."/>
            <person name="Currie C.R."/>
        </authorList>
    </citation>
    <scope>NUCLEOTIDE SEQUENCE [LARGE SCALE GENOMIC DNA]</scope>
    <source>
        <strain evidence="1 2">Acro-805</strain>
    </source>
</reference>